<dbReference type="RefSeq" id="WP_004046245.1">
    <property type="nucleotide sequence ID" value="NZ_AQFR02000003.1"/>
</dbReference>
<evidence type="ECO:0000313" key="2">
    <source>
        <dbReference type="Proteomes" id="UP000309117"/>
    </source>
</evidence>
<gene>
    <name evidence="1" type="ORF">E5351_09130</name>
</gene>
<reference evidence="1 2" key="1">
    <citation type="submission" date="2019-04" db="EMBL/GenBank/DDBJ databases">
        <title>Microbes associate with the intestines of laboratory mice.</title>
        <authorList>
            <person name="Navarre W."/>
            <person name="Wong E."/>
            <person name="Huang K."/>
            <person name="Tropini C."/>
            <person name="Ng K."/>
            <person name="Yu B."/>
        </authorList>
    </citation>
    <scope>NUCLEOTIDE SEQUENCE [LARGE SCALE GENOMIC DNA]</scope>
    <source>
        <strain evidence="1 2">NM61_E11</strain>
    </source>
</reference>
<evidence type="ECO:0000313" key="1">
    <source>
        <dbReference type="EMBL" id="TGY11242.1"/>
    </source>
</evidence>
<sequence length="267" mass="31471">MTNYKKTDDIMNLPTDKEHLYWTKDKIVREIDNPEMQKHITYMKNYEINKNTLCVYNFFEDPIKGKYFSCIFDVALGIVFSTQSSAALVESLIRKGIYPSYFAQKEASRRLDFNHFNSIIVGYGLYFTTRGTTTRRFHLLALHHMKDYHMLDSTVSVFTTLAINGFKYEFELDDCHQQLPTLLNHGLYLYKSVHDSLLDHLHAHTHHERLKSSLVNNEDHLIQHHKDINFVATLSDVIEQTFSAWLSRVNYELNICMDWAFLNIKFL</sequence>
<comment type="caution">
    <text evidence="1">The sequence shown here is derived from an EMBL/GenBank/DDBJ whole genome shotgun (WGS) entry which is preliminary data.</text>
</comment>
<name>A0A4S2BBH7_9LACO</name>
<dbReference type="EMBL" id="SRYV01000020">
    <property type="protein sequence ID" value="TGY11242.1"/>
    <property type="molecule type" value="Genomic_DNA"/>
</dbReference>
<proteinExistence type="predicted"/>
<organism evidence="1 2">
    <name type="scientific">Lactobacillus intestinalis</name>
    <dbReference type="NCBI Taxonomy" id="151781"/>
    <lineage>
        <taxon>Bacteria</taxon>
        <taxon>Bacillati</taxon>
        <taxon>Bacillota</taxon>
        <taxon>Bacilli</taxon>
        <taxon>Lactobacillales</taxon>
        <taxon>Lactobacillaceae</taxon>
        <taxon>Lactobacillus</taxon>
    </lineage>
</organism>
<dbReference type="AlphaFoldDB" id="A0A4S2BBH7"/>
<protein>
    <submittedName>
        <fullName evidence="1">Uncharacterized protein</fullName>
    </submittedName>
</protein>
<dbReference type="Proteomes" id="UP000309117">
    <property type="component" value="Unassembled WGS sequence"/>
</dbReference>
<accession>A0A4S2BBH7</accession>